<dbReference type="EMBL" id="DS469964">
    <property type="protein sequence ID" value="EDO30917.1"/>
    <property type="molecule type" value="Genomic_DNA"/>
</dbReference>
<proteinExistence type="predicted"/>
<dbReference type="InParanoid" id="A7SZF3"/>
<dbReference type="PANTHER" id="PTHR11205">
    <property type="entry name" value="RIBOSOMAL PROTEIN S7"/>
    <property type="match status" value="1"/>
</dbReference>
<reference evidence="2 3" key="1">
    <citation type="journal article" date="2007" name="Science">
        <title>Sea anemone genome reveals ancestral eumetazoan gene repertoire and genomic organization.</title>
        <authorList>
            <person name="Putnam N.H."/>
            <person name="Srivastava M."/>
            <person name="Hellsten U."/>
            <person name="Dirks B."/>
            <person name="Chapman J."/>
            <person name="Salamov A."/>
            <person name="Terry A."/>
            <person name="Shapiro H."/>
            <person name="Lindquist E."/>
            <person name="Kapitonov V.V."/>
            <person name="Jurka J."/>
            <person name="Genikhovich G."/>
            <person name="Grigoriev I.V."/>
            <person name="Lucas S.M."/>
            <person name="Steele R.E."/>
            <person name="Finnerty J.R."/>
            <person name="Technau U."/>
            <person name="Martindale M.Q."/>
            <person name="Rokhsar D.S."/>
        </authorList>
    </citation>
    <scope>NUCLEOTIDE SEQUENCE [LARGE SCALE GENOMIC DNA]</scope>
    <source>
        <strain evidence="3">CH2 X CH6</strain>
    </source>
</reference>
<dbReference type="PhylomeDB" id="A7SZF3"/>
<dbReference type="GO" id="GO:0006412">
    <property type="term" value="P:translation"/>
    <property type="evidence" value="ECO:0007669"/>
    <property type="project" value="InterPro"/>
</dbReference>
<gene>
    <name evidence="2" type="ORF">NEMVEDRAFT_v1g219949</name>
</gene>
<evidence type="ECO:0000256" key="1">
    <source>
        <dbReference type="SAM" id="MobiDB-lite"/>
    </source>
</evidence>
<dbReference type="HOGENOM" id="CLU_728784_0_0_1"/>
<dbReference type="Proteomes" id="UP000001593">
    <property type="component" value="Unassembled WGS sequence"/>
</dbReference>
<feature type="non-terminal residue" evidence="2">
    <location>
        <position position="1"/>
    </location>
</feature>
<evidence type="ECO:0000313" key="3">
    <source>
        <dbReference type="Proteomes" id="UP000001593"/>
    </source>
</evidence>
<feature type="compositionally biased region" description="Polar residues" evidence="1">
    <location>
        <begin position="149"/>
        <end position="158"/>
    </location>
</feature>
<feature type="region of interest" description="Disordered" evidence="1">
    <location>
        <begin position="353"/>
        <end position="380"/>
    </location>
</feature>
<name>A7SZF3_NEMVE</name>
<feature type="region of interest" description="Disordered" evidence="1">
    <location>
        <begin position="1"/>
        <end position="23"/>
    </location>
</feature>
<organism evidence="2 3">
    <name type="scientific">Nematostella vectensis</name>
    <name type="common">Starlet sea anemone</name>
    <dbReference type="NCBI Taxonomy" id="45351"/>
    <lineage>
        <taxon>Eukaryota</taxon>
        <taxon>Metazoa</taxon>
        <taxon>Cnidaria</taxon>
        <taxon>Anthozoa</taxon>
        <taxon>Hexacorallia</taxon>
        <taxon>Actiniaria</taxon>
        <taxon>Edwardsiidae</taxon>
        <taxon>Nematostella</taxon>
    </lineage>
</organism>
<dbReference type="AlphaFoldDB" id="A7SZF3"/>
<feature type="region of interest" description="Disordered" evidence="1">
    <location>
        <begin position="75"/>
        <end position="98"/>
    </location>
</feature>
<keyword evidence="3" id="KW-1185">Reference proteome</keyword>
<dbReference type="InterPro" id="IPR000235">
    <property type="entry name" value="Ribosomal_uS7"/>
</dbReference>
<accession>A7SZF3</accession>
<evidence type="ECO:0000313" key="2">
    <source>
        <dbReference type="EMBL" id="EDO30917.1"/>
    </source>
</evidence>
<feature type="region of interest" description="Disordered" evidence="1">
    <location>
        <begin position="149"/>
        <end position="174"/>
    </location>
</feature>
<feature type="region of interest" description="Disordered" evidence="1">
    <location>
        <begin position="226"/>
        <end position="250"/>
    </location>
</feature>
<sequence>VESQPTFEEDRPKPGKLVGKWQPEESTVEKAIIKPGKLTNIEFIETEPEEKEVVKQQPPPRKLQTEKIYAFTETTAVESQPTFEEDRPKPGKLVGKWQPEESTVEKAIIKPGKLTNIEFIETEPEEKEVVKQQPPPRKLQTEKIYAFTETTAVESQPTFEEDRPKPGKLVGKWQPEESTVEKAIIKPGKLTNIEFIETEPEEKEVVKQQPPPRKLQTEKIYAFTETTAVESQPTFEEDRPKPGKLVGKWQPEESTVEKAIIKPGKLTNIEFIETEPEEKEVVKQQPPPRKLQTEKIYAFTETTAVESQPTFEEDRPKPGKLVGKWQPEESTVEKAIIKPGKLTNIEFIETEPEKKKLSNNNRLPGSCKLKRFMPSPKPQQ</sequence>
<protein>
    <submittedName>
        <fullName evidence="2">Uncharacterized protein</fullName>
    </submittedName>
</protein>